<dbReference type="Gene3D" id="2.40.10.10">
    <property type="entry name" value="Trypsin-like serine proteases"/>
    <property type="match status" value="1"/>
</dbReference>
<evidence type="ECO:0000313" key="5">
    <source>
        <dbReference type="Proteomes" id="UP001497623"/>
    </source>
</evidence>
<dbReference type="SMART" id="SM00254">
    <property type="entry name" value="ShKT"/>
    <property type="match status" value="3"/>
</dbReference>
<dbReference type="Pfam" id="PF01549">
    <property type="entry name" value="ShK"/>
    <property type="match status" value="3"/>
</dbReference>
<dbReference type="InterPro" id="IPR001254">
    <property type="entry name" value="Trypsin_dom"/>
</dbReference>
<feature type="non-terminal residue" evidence="4">
    <location>
        <position position="234"/>
    </location>
</feature>
<dbReference type="PANTHER" id="PTHR21724">
    <property type="entry name" value="SHKT DOMAIN-CONTAINING PROTEIN"/>
    <property type="match status" value="1"/>
</dbReference>
<keyword evidence="5" id="KW-1185">Reference proteome</keyword>
<feature type="domain" description="4Fe-4S ferredoxin-type" evidence="2">
    <location>
        <begin position="93"/>
        <end position="122"/>
    </location>
</feature>
<feature type="domain" description="ShKT" evidence="3">
    <location>
        <begin position="112"/>
        <end position="146"/>
    </location>
</feature>
<accession>A0AAV2S4G1</accession>
<comment type="caution">
    <text evidence="1">Lacks conserved residue(s) required for the propagation of feature annotation.</text>
</comment>
<dbReference type="InterPro" id="IPR043504">
    <property type="entry name" value="Peptidase_S1_PA_chymotrypsin"/>
</dbReference>
<evidence type="ECO:0000259" key="3">
    <source>
        <dbReference type="PROSITE" id="PS51670"/>
    </source>
</evidence>
<feature type="non-terminal residue" evidence="4">
    <location>
        <position position="1"/>
    </location>
</feature>
<dbReference type="PROSITE" id="PS00134">
    <property type="entry name" value="TRYPSIN_HIS"/>
    <property type="match status" value="1"/>
</dbReference>
<evidence type="ECO:0000256" key="1">
    <source>
        <dbReference type="PROSITE-ProRule" id="PRU01005"/>
    </source>
</evidence>
<sequence>PDSSEEDGMSRVALRQLREDIWSIKCRDLSEDCEEWVKQGLCEGKDETMKAMVIELCQKSCKKCGSKVKCTDVNALCPTWRKIGICNGTEDISKEYIDEKCRFSCGLCQEACEDETVNCAKMRKTGYCTARRPWMMQHCKKACNFCTVDGECGKSNIKCKNPRQKRILNMGEDSEVEQKQVPWQVYIEMVETDIGEVDEFCGGIVISQRWVLTAAHCVDYEWDVLRLSFGSANR</sequence>
<evidence type="ECO:0000313" key="4">
    <source>
        <dbReference type="EMBL" id="CAL4158602.1"/>
    </source>
</evidence>
<comment type="caution">
    <text evidence="4">The sequence shown here is derived from an EMBL/GenBank/DDBJ whole genome shotgun (WGS) entry which is preliminary data.</text>
</comment>
<dbReference type="InterPro" id="IPR009003">
    <property type="entry name" value="Peptidase_S1_PA"/>
</dbReference>
<feature type="domain" description="ShKT" evidence="3">
    <location>
        <begin position="26"/>
        <end position="64"/>
    </location>
</feature>
<dbReference type="AlphaFoldDB" id="A0AAV2S4G1"/>
<name>A0AAV2S4G1_MEGNR</name>
<dbReference type="Pfam" id="PF00089">
    <property type="entry name" value="Trypsin"/>
    <property type="match status" value="1"/>
</dbReference>
<dbReference type="PANTHER" id="PTHR21724:SF109">
    <property type="entry name" value="SHKT DOMAIN-CONTAINING PROTEIN"/>
    <property type="match status" value="1"/>
</dbReference>
<dbReference type="PROSITE" id="PS51670">
    <property type="entry name" value="SHKT"/>
    <property type="match status" value="3"/>
</dbReference>
<dbReference type="InterPro" id="IPR017896">
    <property type="entry name" value="4Fe4S_Fe-S-bd"/>
</dbReference>
<dbReference type="SUPFAM" id="SSF50494">
    <property type="entry name" value="Trypsin-like serine proteases"/>
    <property type="match status" value="1"/>
</dbReference>
<organism evidence="4 5">
    <name type="scientific">Meganyctiphanes norvegica</name>
    <name type="common">Northern krill</name>
    <name type="synonym">Thysanopoda norvegica</name>
    <dbReference type="NCBI Taxonomy" id="48144"/>
    <lineage>
        <taxon>Eukaryota</taxon>
        <taxon>Metazoa</taxon>
        <taxon>Ecdysozoa</taxon>
        <taxon>Arthropoda</taxon>
        <taxon>Crustacea</taxon>
        <taxon>Multicrustacea</taxon>
        <taxon>Malacostraca</taxon>
        <taxon>Eumalacostraca</taxon>
        <taxon>Eucarida</taxon>
        <taxon>Euphausiacea</taxon>
        <taxon>Euphausiidae</taxon>
        <taxon>Meganyctiphanes</taxon>
    </lineage>
</organism>
<dbReference type="Gene3D" id="1.10.10.1940">
    <property type="match status" value="3"/>
</dbReference>
<reference evidence="4 5" key="1">
    <citation type="submission" date="2024-05" db="EMBL/GenBank/DDBJ databases">
        <authorList>
            <person name="Wallberg A."/>
        </authorList>
    </citation>
    <scope>NUCLEOTIDE SEQUENCE [LARGE SCALE GENOMIC DNA]</scope>
</reference>
<dbReference type="PROSITE" id="PS51379">
    <property type="entry name" value="4FE4S_FER_2"/>
    <property type="match status" value="1"/>
</dbReference>
<dbReference type="Proteomes" id="UP001497623">
    <property type="component" value="Unassembled WGS sequence"/>
</dbReference>
<dbReference type="InterPro" id="IPR018114">
    <property type="entry name" value="TRYPSIN_HIS"/>
</dbReference>
<dbReference type="EMBL" id="CAXKWB010042872">
    <property type="protein sequence ID" value="CAL4158602.1"/>
    <property type="molecule type" value="Genomic_DNA"/>
</dbReference>
<dbReference type="InterPro" id="IPR003582">
    <property type="entry name" value="ShKT_dom"/>
</dbReference>
<feature type="disulfide bond" evidence="1">
    <location>
        <begin position="112"/>
        <end position="146"/>
    </location>
</feature>
<dbReference type="GO" id="GO:0006508">
    <property type="term" value="P:proteolysis"/>
    <property type="evidence" value="ECO:0007669"/>
    <property type="project" value="InterPro"/>
</dbReference>
<protein>
    <submittedName>
        <fullName evidence="4">Uncharacterized protein</fullName>
    </submittedName>
</protein>
<gene>
    <name evidence="4" type="ORF">MNOR_LOCUS32103</name>
</gene>
<feature type="domain" description="ShKT" evidence="3">
    <location>
        <begin position="70"/>
        <end position="108"/>
    </location>
</feature>
<evidence type="ECO:0000259" key="2">
    <source>
        <dbReference type="PROSITE" id="PS51379"/>
    </source>
</evidence>
<proteinExistence type="predicted"/>
<dbReference type="GO" id="GO:0004252">
    <property type="term" value="F:serine-type endopeptidase activity"/>
    <property type="evidence" value="ECO:0007669"/>
    <property type="project" value="InterPro"/>
</dbReference>
<keyword evidence="1" id="KW-1015">Disulfide bond</keyword>